<dbReference type="Proteomes" id="UP000290218">
    <property type="component" value="Unassembled WGS sequence"/>
</dbReference>
<dbReference type="InterPro" id="IPR029044">
    <property type="entry name" value="Nucleotide-diphossugar_trans"/>
</dbReference>
<evidence type="ECO:0000313" key="1">
    <source>
        <dbReference type="EMBL" id="RXK53447.1"/>
    </source>
</evidence>
<dbReference type="OrthoDB" id="186344at2"/>
<protein>
    <recommendedName>
        <fullName evidence="3">Glycosyl transferase</fullName>
    </recommendedName>
</protein>
<comment type="caution">
    <text evidence="1">The sequence shown here is derived from an EMBL/GenBank/DDBJ whole genome shotgun (WGS) entry which is preliminary data.</text>
</comment>
<name>A0A4Q1C4U6_9BACT</name>
<reference evidence="1 2" key="1">
    <citation type="submission" date="2019-01" db="EMBL/GenBank/DDBJ databases">
        <title>Lacunisphaera sp. strain TWA-58.</title>
        <authorList>
            <person name="Chen W.-M."/>
        </authorList>
    </citation>
    <scope>NUCLEOTIDE SEQUENCE [LARGE SCALE GENOMIC DNA]</scope>
    <source>
        <strain evidence="1 2">TWA-58</strain>
    </source>
</reference>
<keyword evidence="2" id="KW-1185">Reference proteome</keyword>
<dbReference type="AlphaFoldDB" id="A0A4Q1C4U6"/>
<dbReference type="SUPFAM" id="SSF53448">
    <property type="entry name" value="Nucleotide-diphospho-sugar transferases"/>
    <property type="match status" value="1"/>
</dbReference>
<dbReference type="EMBL" id="SDHX01000002">
    <property type="protein sequence ID" value="RXK53447.1"/>
    <property type="molecule type" value="Genomic_DNA"/>
</dbReference>
<gene>
    <name evidence="1" type="ORF">ESB00_17285</name>
</gene>
<proteinExistence type="predicted"/>
<dbReference type="RefSeq" id="WP_129049084.1">
    <property type="nucleotide sequence ID" value="NZ_SDHX01000002.1"/>
</dbReference>
<accession>A0A4Q1C4U6</accession>
<sequence>MNHYCTYFDGGFLPQGLALWRSLAKHDPDSVLWVLALDETTARVLGGLGGSFLKVVTLAELESADPELARVKSTRTRAEYYFTLSPSWPRYLLRKRPDLGRVTYLDADMLFFANPEGVFTAMDAAGASILVTGHRFPEWLRHYEKHGRYNVGLLSFRNDDSGRACLDDWRTQCLAWCHDRLEDGKYADQKYLDAWPEKFGAAVLVLDDPGVNLAPWNWTAQPCAVGPGSVAVDGRPLVLFHFARFRAITGDWWWQSGQLDYGVMPWALRQAVYGSYWRALVAARAEIRQAEPAWRQPVRAARYDRDFWRSLPLRLLFGSDWLRLGDRFVSGRLGLGRYSGRVLAKLRTIFLRR</sequence>
<dbReference type="Gene3D" id="3.90.550.10">
    <property type="entry name" value="Spore Coat Polysaccharide Biosynthesis Protein SpsA, Chain A"/>
    <property type="match status" value="1"/>
</dbReference>
<organism evidence="1 2">
    <name type="scientific">Oleiharenicola lentus</name>
    <dbReference type="NCBI Taxonomy" id="2508720"/>
    <lineage>
        <taxon>Bacteria</taxon>
        <taxon>Pseudomonadati</taxon>
        <taxon>Verrucomicrobiota</taxon>
        <taxon>Opitutia</taxon>
        <taxon>Opitutales</taxon>
        <taxon>Opitutaceae</taxon>
        <taxon>Oleiharenicola</taxon>
    </lineage>
</organism>
<evidence type="ECO:0000313" key="2">
    <source>
        <dbReference type="Proteomes" id="UP000290218"/>
    </source>
</evidence>
<evidence type="ECO:0008006" key="3">
    <source>
        <dbReference type="Google" id="ProtNLM"/>
    </source>
</evidence>